<dbReference type="PANTHER" id="PTHR33908:SF11">
    <property type="entry name" value="MEMBRANE PROTEIN"/>
    <property type="match status" value="1"/>
</dbReference>
<evidence type="ECO:0000256" key="2">
    <source>
        <dbReference type="ARBA" id="ARBA00022475"/>
    </source>
</evidence>
<sequence>MTAQVALCCRAMIVAVAGLVSAVLVLFAHEYGYHRDELYFIAAGKRLDWAYVDQGPVTPLLARLMTELDADSLTLLRLPSALAAGLIVLITGLLAGELGAKRSAQVLAAVIAGVSVVVLFNGHLLSTTTFDLLCWTAATWLIVRAVLRDERLWLAVGLVVGLGLLNKPLPALLAVAVLVSLLAAGPRHVLRSPYPWLGAMIAVVLFAPFILWQAAHGWPHLEVSAAIARGESASSEPWWAVVPFQLLLVSPVLAPVWIAGLVRLFRDAELRFLAVTWVLLAVVFMATGGKPYYLAGMLPLLVAAGCVPIPRWLRGRPPLLRKAALGLALAASIVIDPVIALPVLPVRDIDLVVAMNEDVGETVGWPELVSTVAHAHQDGAVIFTRNYGEAGAIDRFGPAYGLPQAYSGHNAYWHWGPPPDLASRVVVVGIPAERASRFFVGCTTAATIGNDAGVDNEENGAPVLFCAGPSRPWSQMWPELRRMG</sequence>
<feature type="transmembrane region" description="Helical" evidence="8">
    <location>
        <begin position="196"/>
        <end position="218"/>
    </location>
</feature>
<feature type="transmembrane region" description="Helical" evidence="8">
    <location>
        <begin position="106"/>
        <end position="125"/>
    </location>
</feature>
<keyword evidence="7 8" id="KW-0472">Membrane</keyword>
<keyword evidence="4" id="KW-0808">Transferase</keyword>
<comment type="subcellular location">
    <subcellularLocation>
        <location evidence="1">Cell membrane</location>
        <topology evidence="1">Multi-pass membrane protein</topology>
    </subcellularLocation>
</comment>
<dbReference type="EMBL" id="QGUI01000252">
    <property type="protein sequence ID" value="PZM98396.1"/>
    <property type="molecule type" value="Genomic_DNA"/>
</dbReference>
<dbReference type="InterPro" id="IPR050297">
    <property type="entry name" value="LipidA_mod_glycosyltrf_83"/>
</dbReference>
<evidence type="ECO:0000259" key="9">
    <source>
        <dbReference type="Pfam" id="PF13231"/>
    </source>
</evidence>
<keyword evidence="3" id="KW-0328">Glycosyltransferase</keyword>
<proteinExistence type="predicted"/>
<evidence type="ECO:0000256" key="5">
    <source>
        <dbReference type="ARBA" id="ARBA00022692"/>
    </source>
</evidence>
<reference evidence="10" key="1">
    <citation type="submission" date="2018-05" db="EMBL/GenBank/DDBJ databases">
        <authorList>
            <person name="Lanie J.A."/>
            <person name="Ng W.-L."/>
            <person name="Kazmierczak K.M."/>
            <person name="Andrzejewski T.M."/>
            <person name="Davidsen T.M."/>
            <person name="Wayne K.J."/>
            <person name="Tettelin H."/>
            <person name="Glass J.I."/>
            <person name="Rusch D."/>
            <person name="Podicherti R."/>
            <person name="Tsui H.-C.T."/>
            <person name="Winkler M.E."/>
        </authorList>
    </citation>
    <scope>NUCLEOTIDE SEQUENCE</scope>
    <source>
        <strain evidence="10">ZC4RG45</strain>
    </source>
</reference>
<evidence type="ECO:0000256" key="6">
    <source>
        <dbReference type="ARBA" id="ARBA00022989"/>
    </source>
</evidence>
<gene>
    <name evidence="10" type="ORF">DIU77_07980</name>
</gene>
<dbReference type="GO" id="GO:0016763">
    <property type="term" value="F:pentosyltransferase activity"/>
    <property type="evidence" value="ECO:0007669"/>
    <property type="project" value="TreeGrafter"/>
</dbReference>
<evidence type="ECO:0000256" key="4">
    <source>
        <dbReference type="ARBA" id="ARBA00022679"/>
    </source>
</evidence>
<dbReference type="Pfam" id="PF13231">
    <property type="entry name" value="PMT_2"/>
    <property type="match status" value="1"/>
</dbReference>
<feature type="transmembrane region" description="Helical" evidence="8">
    <location>
        <begin position="75"/>
        <end position="94"/>
    </location>
</feature>
<organism evidence="10">
    <name type="scientific">Thermocrispum agreste</name>
    <dbReference type="NCBI Taxonomy" id="37925"/>
    <lineage>
        <taxon>Bacteria</taxon>
        <taxon>Bacillati</taxon>
        <taxon>Actinomycetota</taxon>
        <taxon>Actinomycetes</taxon>
        <taxon>Pseudonocardiales</taxon>
        <taxon>Pseudonocardiaceae</taxon>
        <taxon>Thermocrispum</taxon>
    </lineage>
</organism>
<keyword evidence="2" id="KW-1003">Cell membrane</keyword>
<evidence type="ECO:0000313" key="10">
    <source>
        <dbReference type="EMBL" id="PZM98396.1"/>
    </source>
</evidence>
<evidence type="ECO:0000256" key="3">
    <source>
        <dbReference type="ARBA" id="ARBA00022676"/>
    </source>
</evidence>
<feature type="transmembrane region" description="Helical" evidence="8">
    <location>
        <begin position="325"/>
        <end position="344"/>
    </location>
</feature>
<feature type="domain" description="Glycosyltransferase RgtA/B/C/D-like" evidence="9">
    <location>
        <begin position="53"/>
        <end position="212"/>
    </location>
</feature>
<dbReference type="PANTHER" id="PTHR33908">
    <property type="entry name" value="MANNOSYLTRANSFERASE YKCB-RELATED"/>
    <property type="match status" value="1"/>
</dbReference>
<evidence type="ECO:0000256" key="8">
    <source>
        <dbReference type="SAM" id="Phobius"/>
    </source>
</evidence>
<evidence type="ECO:0000256" key="1">
    <source>
        <dbReference type="ARBA" id="ARBA00004651"/>
    </source>
</evidence>
<feature type="transmembrane region" description="Helical" evidence="8">
    <location>
        <begin position="238"/>
        <end position="258"/>
    </location>
</feature>
<feature type="transmembrane region" description="Helical" evidence="8">
    <location>
        <begin position="292"/>
        <end position="313"/>
    </location>
</feature>
<dbReference type="STRING" id="1111738.GCA_000427905_00664"/>
<name>A0A2W4LRR4_9PSEU</name>
<keyword evidence="5 8" id="KW-0812">Transmembrane</keyword>
<dbReference type="InterPro" id="IPR038731">
    <property type="entry name" value="RgtA/B/C-like"/>
</dbReference>
<dbReference type="GO" id="GO:0005886">
    <property type="term" value="C:plasma membrane"/>
    <property type="evidence" value="ECO:0007669"/>
    <property type="project" value="UniProtKB-SubCell"/>
</dbReference>
<evidence type="ECO:0000256" key="7">
    <source>
        <dbReference type="ARBA" id="ARBA00023136"/>
    </source>
</evidence>
<feature type="transmembrane region" description="Helical" evidence="8">
    <location>
        <begin position="270"/>
        <end position="286"/>
    </location>
</feature>
<accession>A0A2W4LRR4</accession>
<comment type="caution">
    <text evidence="10">The sequence shown here is derived from an EMBL/GenBank/DDBJ whole genome shotgun (WGS) entry which is preliminary data.</text>
</comment>
<dbReference type="AlphaFoldDB" id="A0A2W4LRR4"/>
<keyword evidence="6 8" id="KW-1133">Transmembrane helix</keyword>
<feature type="transmembrane region" description="Helical" evidence="8">
    <location>
        <begin position="7"/>
        <end position="28"/>
    </location>
</feature>
<protein>
    <recommendedName>
        <fullName evidence="9">Glycosyltransferase RgtA/B/C/D-like domain-containing protein</fullName>
    </recommendedName>
</protein>
<dbReference type="GO" id="GO:0009103">
    <property type="term" value="P:lipopolysaccharide biosynthetic process"/>
    <property type="evidence" value="ECO:0007669"/>
    <property type="project" value="UniProtKB-ARBA"/>
</dbReference>
<feature type="transmembrane region" description="Helical" evidence="8">
    <location>
        <begin position="152"/>
        <end position="184"/>
    </location>
</feature>